<dbReference type="InterPro" id="IPR011004">
    <property type="entry name" value="Trimer_LpxA-like_sf"/>
</dbReference>
<reference evidence="8 10" key="1">
    <citation type="submission" date="2018-06" db="EMBL/GenBank/DDBJ databases">
        <title>Genomic Encyclopedia of Archaeal and Bacterial Type Strains, Phase II (KMG-II): from individual species to whole genera.</title>
        <authorList>
            <person name="Goeker M."/>
        </authorList>
    </citation>
    <scope>NUCLEOTIDE SEQUENCE [LARGE SCALE GENOMIC DNA]</scope>
    <source>
        <strain evidence="8 10">DSM 22686</strain>
    </source>
</reference>
<evidence type="ECO:0000256" key="5">
    <source>
        <dbReference type="PIRSR" id="PIRSR620019-1"/>
    </source>
</evidence>
<protein>
    <submittedName>
        <fullName evidence="8 9">Acetyltransferase</fullName>
    </submittedName>
</protein>
<dbReference type="InterPro" id="IPR050179">
    <property type="entry name" value="Trans_hexapeptide_repeat"/>
</dbReference>
<evidence type="ECO:0000313" key="8">
    <source>
        <dbReference type="EMBL" id="PZX57768.1"/>
    </source>
</evidence>
<keyword evidence="11" id="KW-1185">Reference proteome</keyword>
<dbReference type="CDD" id="cd03360">
    <property type="entry name" value="LbH_AT_putative"/>
    <property type="match status" value="1"/>
</dbReference>
<dbReference type="PANTHER" id="PTHR43300">
    <property type="entry name" value="ACETYLTRANSFERASE"/>
    <property type="match status" value="1"/>
</dbReference>
<dbReference type="Gene3D" id="3.40.50.20">
    <property type="match status" value="1"/>
</dbReference>
<evidence type="ECO:0000313" key="10">
    <source>
        <dbReference type="Proteomes" id="UP000249115"/>
    </source>
</evidence>
<dbReference type="Pfam" id="PF17836">
    <property type="entry name" value="PglD_N"/>
    <property type="match status" value="1"/>
</dbReference>
<comment type="similarity">
    <text evidence="1">Belongs to the transferase hexapeptide repeat family.</text>
</comment>
<dbReference type="PROSITE" id="PS00101">
    <property type="entry name" value="HEXAPEP_TRANSFERASES"/>
    <property type="match status" value="1"/>
</dbReference>
<feature type="domain" description="PglD N-terminal" evidence="7">
    <location>
        <begin position="2"/>
        <end position="73"/>
    </location>
</feature>
<dbReference type="PANTHER" id="PTHR43300:SF7">
    <property type="entry name" value="UDP-N-ACETYLBACILLOSAMINE N-ACETYLTRANSFERASE"/>
    <property type="match status" value="1"/>
</dbReference>
<evidence type="ECO:0000256" key="4">
    <source>
        <dbReference type="ARBA" id="ARBA00023315"/>
    </source>
</evidence>
<organism evidence="8 10">
    <name type="scientific">Algoriphagus ratkowskyi</name>
    <dbReference type="NCBI Taxonomy" id="57028"/>
    <lineage>
        <taxon>Bacteria</taxon>
        <taxon>Pseudomonadati</taxon>
        <taxon>Bacteroidota</taxon>
        <taxon>Cytophagia</taxon>
        <taxon>Cytophagales</taxon>
        <taxon>Cyclobacteriaceae</taxon>
        <taxon>Algoriphagus</taxon>
    </lineage>
</organism>
<evidence type="ECO:0000256" key="2">
    <source>
        <dbReference type="ARBA" id="ARBA00022679"/>
    </source>
</evidence>
<feature type="active site" description="Proton acceptor" evidence="5">
    <location>
        <position position="128"/>
    </location>
</feature>
<comment type="caution">
    <text evidence="8">The sequence shown here is derived from an EMBL/GenBank/DDBJ whole genome shotgun (WGS) entry which is preliminary data.</text>
</comment>
<dbReference type="Proteomes" id="UP000321927">
    <property type="component" value="Unassembled WGS sequence"/>
</dbReference>
<feature type="binding site" evidence="6">
    <location>
        <position position="63"/>
    </location>
    <ligand>
        <name>substrate</name>
    </ligand>
</feature>
<dbReference type="GO" id="GO:0016746">
    <property type="term" value="F:acyltransferase activity"/>
    <property type="evidence" value="ECO:0007669"/>
    <property type="project" value="UniProtKB-KW"/>
</dbReference>
<evidence type="ECO:0000313" key="9">
    <source>
        <dbReference type="EMBL" id="TXD79032.1"/>
    </source>
</evidence>
<name>A0A2W7RA03_9BACT</name>
<dbReference type="EMBL" id="VORV01000003">
    <property type="protein sequence ID" value="TXD79032.1"/>
    <property type="molecule type" value="Genomic_DNA"/>
</dbReference>
<dbReference type="Pfam" id="PF00132">
    <property type="entry name" value="Hexapep"/>
    <property type="match status" value="1"/>
</dbReference>
<dbReference type="SUPFAM" id="SSF51161">
    <property type="entry name" value="Trimeric LpxA-like enzymes"/>
    <property type="match status" value="1"/>
</dbReference>
<dbReference type="Gene3D" id="2.160.10.10">
    <property type="entry name" value="Hexapeptide repeat proteins"/>
    <property type="match status" value="1"/>
</dbReference>
<keyword evidence="3" id="KW-0677">Repeat</keyword>
<dbReference type="RefSeq" id="WP_086498370.1">
    <property type="nucleotide sequence ID" value="NZ_MSSV01000002.1"/>
</dbReference>
<dbReference type="AlphaFoldDB" id="A0A2W7RA03"/>
<dbReference type="OrthoDB" id="708224at2"/>
<dbReference type="Proteomes" id="UP000249115">
    <property type="component" value="Unassembled WGS sequence"/>
</dbReference>
<evidence type="ECO:0000313" key="11">
    <source>
        <dbReference type="Proteomes" id="UP000321927"/>
    </source>
</evidence>
<keyword evidence="4 8" id="KW-0012">Acyltransferase</keyword>
<evidence type="ECO:0000256" key="1">
    <source>
        <dbReference type="ARBA" id="ARBA00007274"/>
    </source>
</evidence>
<evidence type="ECO:0000259" key="7">
    <source>
        <dbReference type="Pfam" id="PF17836"/>
    </source>
</evidence>
<dbReference type="InterPro" id="IPR018357">
    <property type="entry name" value="Hexapep_transf_CS"/>
</dbReference>
<gene>
    <name evidence="9" type="ORF">ESW18_05820</name>
    <name evidence="8" type="ORF">LV84_01897</name>
</gene>
<evidence type="ECO:0000256" key="3">
    <source>
        <dbReference type="ARBA" id="ARBA00022737"/>
    </source>
</evidence>
<keyword evidence="2 8" id="KW-0808">Transferase</keyword>
<accession>A0A2W7RA03</accession>
<reference evidence="9 11" key="2">
    <citation type="submission" date="2019-08" db="EMBL/GenBank/DDBJ databases">
        <title>Genome of Algoriphagus ratkowskyi IC026.</title>
        <authorList>
            <person name="Bowman J.P."/>
        </authorList>
    </citation>
    <scope>NUCLEOTIDE SEQUENCE [LARGE SCALE GENOMIC DNA]</scope>
    <source>
        <strain evidence="9 11">IC026</strain>
    </source>
</reference>
<proteinExistence type="inferred from homology"/>
<dbReference type="EMBL" id="QKZU01000006">
    <property type="protein sequence ID" value="PZX57768.1"/>
    <property type="molecule type" value="Genomic_DNA"/>
</dbReference>
<feature type="site" description="Increases basicity of active site His" evidence="5">
    <location>
        <position position="129"/>
    </location>
</feature>
<dbReference type="InterPro" id="IPR041561">
    <property type="entry name" value="PglD_N"/>
</dbReference>
<evidence type="ECO:0000256" key="6">
    <source>
        <dbReference type="PIRSR" id="PIRSR620019-2"/>
    </source>
</evidence>
<sequence>MIIAGAGGHGKEVRHVLIQQGFSHSEISFFDEDPTRLIDSGILSSEETQAHFSKDSRFVLGVGNPFFREKLYNLLVALGGTLFGLTNHHPVLSEDLAYGFDEMPFSFIGPDTKIGLGVLVNTRAHIHHDCEVGDFSEIGPGAMMLGGSKIGKHCRIGAGVIVLPGVELGDGVIVGAGAVVTKSVFEKSTLVGIPAKTLI</sequence>
<dbReference type="InterPro" id="IPR001451">
    <property type="entry name" value="Hexapep"/>
</dbReference>
<dbReference type="InterPro" id="IPR020019">
    <property type="entry name" value="AcTrfase_PglD-like"/>
</dbReference>